<feature type="chain" id="PRO_5045711827" description="alpha-1,3-glucan synthase" evidence="9">
    <location>
        <begin position="22"/>
        <end position="2126"/>
    </location>
</feature>
<dbReference type="Pfam" id="PF26122">
    <property type="entry name" value="CBM_Mok13"/>
    <property type="match status" value="1"/>
</dbReference>
<dbReference type="InterPro" id="IPR058654">
    <property type="entry name" value="Mok11-14/Ags1-like_TM"/>
</dbReference>
<dbReference type="InterPro" id="IPR006047">
    <property type="entry name" value="GH13_cat_dom"/>
</dbReference>
<gene>
    <name evidence="11" type="ORF">PRZ48_006930</name>
</gene>
<dbReference type="Pfam" id="PF26108">
    <property type="entry name" value="GH_Mok13"/>
    <property type="match status" value="1"/>
</dbReference>
<dbReference type="InterPro" id="IPR013534">
    <property type="entry name" value="Starch_synth_cat_dom"/>
</dbReference>
<keyword evidence="12" id="KW-1185">Reference proteome</keyword>
<evidence type="ECO:0000256" key="8">
    <source>
        <dbReference type="SAM" id="Phobius"/>
    </source>
</evidence>
<dbReference type="Proteomes" id="UP001305779">
    <property type="component" value="Unassembled WGS sequence"/>
</dbReference>
<keyword evidence="8" id="KW-1133">Transmembrane helix</keyword>
<name>A0ABR0EHY4_ZASCE</name>
<accession>A0ABR0EHY4</accession>
<keyword evidence="5" id="KW-0961">Cell wall biogenesis/degradation</keyword>
<evidence type="ECO:0000256" key="4">
    <source>
        <dbReference type="ARBA" id="ARBA00022679"/>
    </source>
</evidence>
<evidence type="ECO:0000313" key="11">
    <source>
        <dbReference type="EMBL" id="KAK4501124.1"/>
    </source>
</evidence>
<comment type="catalytic activity">
    <reaction evidence="6">
        <text>[(1-&gt;3)-alpha-D-glucosyl](n) + UDP-alpha-D-glucose = [(1-&gt;3)-alpha-D-glucosyl](n+1) + UDP + H(+)</text>
        <dbReference type="Rhea" id="RHEA:19749"/>
        <dbReference type="Rhea" id="RHEA-COMP:11150"/>
        <dbReference type="Rhea" id="RHEA-COMP:11151"/>
        <dbReference type="ChEBI" id="CHEBI:15378"/>
        <dbReference type="ChEBI" id="CHEBI:28100"/>
        <dbReference type="ChEBI" id="CHEBI:58223"/>
        <dbReference type="ChEBI" id="CHEBI:58885"/>
        <dbReference type="EC" id="2.4.1.183"/>
    </reaction>
</comment>
<dbReference type="CDD" id="cd11323">
    <property type="entry name" value="AmyAc_AGS"/>
    <property type="match status" value="1"/>
</dbReference>
<dbReference type="SMART" id="SM00642">
    <property type="entry name" value="Aamy"/>
    <property type="match status" value="1"/>
</dbReference>
<feature type="transmembrane region" description="Helical" evidence="8">
    <location>
        <begin position="2073"/>
        <end position="2096"/>
    </location>
</feature>
<proteinExistence type="inferred from homology"/>
<dbReference type="InterPro" id="IPR058656">
    <property type="entry name" value="Mok11-13/Ags1-like_GH"/>
</dbReference>
<evidence type="ECO:0000256" key="5">
    <source>
        <dbReference type="ARBA" id="ARBA00023316"/>
    </source>
</evidence>
<keyword evidence="8" id="KW-0812">Transmembrane</keyword>
<keyword evidence="8" id="KW-0472">Membrane</keyword>
<evidence type="ECO:0000256" key="1">
    <source>
        <dbReference type="ARBA" id="ARBA00006122"/>
    </source>
</evidence>
<organism evidence="11 12">
    <name type="scientific">Zasmidium cellare</name>
    <name type="common">Wine cellar mold</name>
    <name type="synonym">Racodium cellare</name>
    <dbReference type="NCBI Taxonomy" id="395010"/>
    <lineage>
        <taxon>Eukaryota</taxon>
        <taxon>Fungi</taxon>
        <taxon>Dikarya</taxon>
        <taxon>Ascomycota</taxon>
        <taxon>Pezizomycotina</taxon>
        <taxon>Dothideomycetes</taxon>
        <taxon>Dothideomycetidae</taxon>
        <taxon>Mycosphaerellales</taxon>
        <taxon>Mycosphaerellaceae</taxon>
        <taxon>Zasmidium</taxon>
    </lineage>
</organism>
<reference evidence="11 12" key="1">
    <citation type="journal article" date="2023" name="G3 (Bethesda)">
        <title>A chromosome-level genome assembly of Zasmidium syzygii isolated from banana leaves.</title>
        <authorList>
            <person name="van Westerhoven A.C."/>
            <person name="Mehrabi R."/>
            <person name="Talebi R."/>
            <person name="Steentjes M.B.F."/>
            <person name="Corcolon B."/>
            <person name="Chong P.A."/>
            <person name="Kema G.H.J."/>
            <person name="Seidl M.F."/>
        </authorList>
    </citation>
    <scope>NUCLEOTIDE SEQUENCE [LARGE SCALE GENOMIC DNA]</scope>
    <source>
        <strain evidence="11 12">P124</strain>
    </source>
</reference>
<feature type="transmembrane region" description="Helical" evidence="8">
    <location>
        <begin position="2003"/>
        <end position="2021"/>
    </location>
</feature>
<dbReference type="PANTHER" id="PTHR47182">
    <property type="entry name" value="CELL WALL ALPHA-1,3-GLUCAN SYNTHASE AGS1-RELATED"/>
    <property type="match status" value="1"/>
</dbReference>
<evidence type="ECO:0000256" key="7">
    <source>
        <dbReference type="SAM" id="MobiDB-lite"/>
    </source>
</evidence>
<feature type="region of interest" description="Disordered" evidence="7">
    <location>
        <begin position="1731"/>
        <end position="1759"/>
    </location>
</feature>
<dbReference type="InterPro" id="IPR058655">
    <property type="entry name" value="Mok11-14/Ags1-like"/>
</dbReference>
<feature type="transmembrane region" description="Helical" evidence="8">
    <location>
        <begin position="2033"/>
        <end position="2053"/>
    </location>
</feature>
<dbReference type="InterPro" id="IPR017853">
    <property type="entry name" value="GH"/>
</dbReference>
<evidence type="ECO:0000313" key="12">
    <source>
        <dbReference type="Proteomes" id="UP001305779"/>
    </source>
</evidence>
<dbReference type="Pfam" id="PF08323">
    <property type="entry name" value="Glyco_transf_5"/>
    <property type="match status" value="1"/>
</dbReference>
<evidence type="ECO:0000256" key="2">
    <source>
        <dbReference type="ARBA" id="ARBA00012688"/>
    </source>
</evidence>
<dbReference type="InterPro" id="IPR001296">
    <property type="entry name" value="Glyco_trans_1"/>
</dbReference>
<comment type="similarity">
    <text evidence="1">Belongs to the glycosyltransferase group 1 family.</text>
</comment>
<dbReference type="Pfam" id="PF26111">
    <property type="entry name" value="Ig_Mok13"/>
    <property type="match status" value="1"/>
</dbReference>
<evidence type="ECO:0000256" key="3">
    <source>
        <dbReference type="ARBA" id="ARBA00022676"/>
    </source>
</evidence>
<dbReference type="Gene3D" id="3.20.20.80">
    <property type="entry name" value="Glycosidases"/>
    <property type="match status" value="1"/>
</dbReference>
<dbReference type="EMBL" id="JAXOVC010000005">
    <property type="protein sequence ID" value="KAK4501124.1"/>
    <property type="molecule type" value="Genomic_DNA"/>
</dbReference>
<feature type="domain" description="Glycosyl hydrolase family 13 catalytic" evidence="10">
    <location>
        <begin position="69"/>
        <end position="534"/>
    </location>
</feature>
<evidence type="ECO:0000256" key="6">
    <source>
        <dbReference type="ARBA" id="ARBA00048960"/>
    </source>
</evidence>
<dbReference type="Pfam" id="PF00534">
    <property type="entry name" value="Glycos_transf_1"/>
    <property type="match status" value="1"/>
</dbReference>
<feature type="transmembrane region" description="Helical" evidence="8">
    <location>
        <begin position="1907"/>
        <end position="1929"/>
    </location>
</feature>
<keyword evidence="4" id="KW-0808">Transferase</keyword>
<feature type="transmembrane region" description="Helical" evidence="8">
    <location>
        <begin position="1100"/>
        <end position="1122"/>
    </location>
</feature>
<keyword evidence="3" id="KW-0328">Glycosyltransferase</keyword>
<dbReference type="InterPro" id="IPR058657">
    <property type="entry name" value="Mok11-13/Ags1-like_Ig"/>
</dbReference>
<feature type="transmembrane region" description="Helical" evidence="8">
    <location>
        <begin position="1972"/>
        <end position="1997"/>
    </location>
</feature>
<comment type="caution">
    <text evidence="11">The sequence shown here is derived from an EMBL/GenBank/DDBJ whole genome shotgun (WGS) entry which is preliminary data.</text>
</comment>
<dbReference type="PANTHER" id="PTHR47182:SF2">
    <property type="entry name" value="CELL WALL ALPHA-1,3-GLUCAN SYNTHASE AGS1"/>
    <property type="match status" value="1"/>
</dbReference>
<dbReference type="Pfam" id="PF00128">
    <property type="entry name" value="Alpha-amylase"/>
    <property type="match status" value="1"/>
</dbReference>
<dbReference type="EC" id="2.4.1.183" evidence="2"/>
<feature type="region of interest" description="Disordered" evidence="7">
    <location>
        <begin position="1676"/>
        <end position="1703"/>
    </location>
</feature>
<feature type="transmembrane region" description="Helical" evidence="8">
    <location>
        <begin position="1941"/>
        <end position="1960"/>
    </location>
</feature>
<dbReference type="Gene3D" id="3.40.50.2000">
    <property type="entry name" value="Glycogen Phosphorylase B"/>
    <property type="match status" value="2"/>
</dbReference>
<feature type="signal peptide" evidence="9">
    <location>
        <begin position="1"/>
        <end position="21"/>
    </location>
</feature>
<protein>
    <recommendedName>
        <fullName evidence="2">alpha-1,3-glucan synthase</fullName>
        <ecNumber evidence="2">2.4.1.183</ecNumber>
    </recommendedName>
</protein>
<dbReference type="InterPro" id="IPR058658">
    <property type="entry name" value="Mok11-13/Ags1-like_Ig_2"/>
</dbReference>
<keyword evidence="9" id="KW-0732">Signal</keyword>
<dbReference type="InterPro" id="IPR058659">
    <property type="entry name" value="Mok11-13/Ags1-like_CBM"/>
</dbReference>
<dbReference type="SUPFAM" id="SSF51445">
    <property type="entry name" value="(Trans)glycosidases"/>
    <property type="match status" value="1"/>
</dbReference>
<evidence type="ECO:0000256" key="9">
    <source>
        <dbReference type="SAM" id="SignalP"/>
    </source>
</evidence>
<sequence length="2126" mass="237324">MAAGVSYLVILLTALCALCAAYRYDAAYTEYNLNQNPYAVSPLQYWGQWHDSPENYTSSPDSWRVPFYTLFLDRFVNGDPFNDNINGTAFEHDLDSNQMRHGGDLQGLVDALDYIQGMGIKALYVAGSPFINQPWGYDAYSPLDLSLLDPHHGTLEMWRRAIEEIHARDMRIVLDNTIATMGDLIGFEGYLNESAPFTPKEYNVLWKSSREYHDFSFGNTYNNTCEYPRFWNETGLPVDPSVREMLVGCYDSDFDQYGDTEAFDYQVRSLREWHAPVRQKLENFYCMVIAQLDIDGFRYDKATQSTPDAMAALSASLRSCARRFGKTNFYITGEITGGNTFASIYLGRGRQPDQLPKNLTQAITMTHNSSNDLYFIREAGQSALDSGAFHYSVYRTLTKFLGMDGNLEAGYDAPRNWVDMWNTFIMTNDLINAETGEFDPRHMMGVTNQDVFRWPAIHQGIDRQLLGHFVTTLLMPGIPMLLWGEEQAYYILDSTDDNYIFGRQPISSATAWQMHGCYSLDSTQYYNMPIDAARRGCDDVMAGYDHRDPSAPVRNILRRMYHLRDVYPVLQDGFFLQQLSNQTWQVVLEGSSGVPTETGIWSVVRSEFAGVQSLSHRNTLYHSVDGNTADPVLEDISTRIPADLPVWLLYTNVNETKTFSFDCTNNDTDLKTTALVSPFSAGTTVKNLLHPYDEHTLIESGISLGINGSAQRNGCLRTLHVQAFDFRAYVPTQYWIGPKPVITAFGAGSSATAGHDARIESSTTASGKEDVPIQIHFSSEMDCDSVSNSVSFQSKTEGGAIPSIVNDTIRCSPSQNVGSPPLIGGIPPVWSWSATLTNVANGVHRVTVDNATDAQGNQSTEARDHFLFRIGQPNNPIVLPLKANYSTSLLSGGDDGELVINHSAAGADLYRYSTNFGSSFSDWMPYTGGSQQVSKQTWTGTAAQKWHGEHIRVEYFSRLAGSSAHVQQADLHSRQRRFPSMFLNGPYNSYGFDAGLDNRFKLRDNNEWTLHWMTEWSPRGSVAQINVWGINPDGKPDQTIVLGDIDGDSVLDRLPPSALEPVVLNITQAPPEPYLSWRLVVNDGNLRFRLEPQGNMWQQLGLYIVLWALPLVTAGLAAWIFMASFYKVKFNKIGVSEKIERPSVGIPSTLNTERKPFVKLLNSKASKKSLDMEAKPASIHEQQQTDQRTILIATMEYNIDDWNIKITIGGLGVMSQLMGKNLPNLIWVVPCVSDIEYPIDEVADSMSVTMLGQTYKVQVQYHQHKNITYVLLDVPVFRKQTQSEPYPARMDDIESAIYYSAWNQCIAQAIQRFPDIDIYHINDYHGTIAPLYLLPRTIPVCLSLHNAEFQGLWSMRSVQDIEEICLVFNLPVFTAKQYVQYGNVFNLLHAGASLLRLHQDGFGAVGVSKKYGARSHARYPILWGLKEVRALQNPDPSDTGDMQLTTDKPSSEEIVVDESFEKERLTWRAEAQEWAGLEANPTAELFVFVGRWSMQKGVDLIADAFPSLLEANPRVQLITIGPVIDLYGKFAALKLDKLMKQYPKRVFSKPEFTALPPFVFTGAEFALIPSRDEPFGLVAVEFGRKGALGVGARVGGLGQMPGWWYTVESTATTHILNQFKGAIREAMSASVQRRAKMRAISAKQRFPVMQWVEELDTLHSTSISMHALARTKMMLSPIPTPRHTTPAVSRRGSIELSNRESTSSMVADNRAVIRLAPNGEDVPSLPPTTLNFPEPPSTARWVSGAPPPSPRDFNRSSRQQKDLSVAVVVGDETAPSFGLQKVDPFFTDSNGVYFKAFEKRLEKLNGKNSENTNCIETYLMKSEKQWATDVRNARLGRTKSETNMSAMSLVSHNTNPVSGRASSIEEVPSITLDDEMPEDFVDEFGLGKDYKPPTGLRNYTQIRIGTWPLYSFLLALGQIISANSYQIVLVTGEVGHSAGRLYAIASIYLIASIAWWAIFRSLPSMYSLSVPFALYGVAFVFIGLAQFSSSSLAIGWVQNVGTGFYTIAAASGGLFFALNFGDDAGGRITDWTLRACLIQGTQQIWVVGLWYWGHLFSSRTADGINAPGDIIGSWKISAICLPLAVVLWAIGLILWFGLPDYYRQSPGTTAAFYKAVMQRKVVVWFA</sequence>
<dbReference type="Pfam" id="PF26114">
    <property type="entry name" value="Ig_2_Mok13"/>
    <property type="match status" value="1"/>
</dbReference>
<dbReference type="Pfam" id="PF26127">
    <property type="entry name" value="12TM_Mok13"/>
    <property type="match status" value="1"/>
</dbReference>
<evidence type="ECO:0000259" key="10">
    <source>
        <dbReference type="SMART" id="SM00642"/>
    </source>
</evidence>
<dbReference type="SUPFAM" id="SSF53756">
    <property type="entry name" value="UDP-Glycosyltransferase/glycogen phosphorylase"/>
    <property type="match status" value="1"/>
</dbReference>